<evidence type="ECO:0000256" key="3">
    <source>
        <dbReference type="ARBA" id="ARBA00022801"/>
    </source>
</evidence>
<proteinExistence type="inferred from homology"/>
<dbReference type="InterPro" id="IPR050131">
    <property type="entry name" value="Peptidase_S8_subtilisin-like"/>
</dbReference>
<dbReference type="Pfam" id="PF05922">
    <property type="entry name" value="Inhibitor_I9"/>
    <property type="match status" value="1"/>
</dbReference>
<keyword evidence="2 5" id="KW-0645">Protease</keyword>
<sequence>MRIPISAAAIALALSGAAIAAPTVDFFVPGRLHYTPNPAPIHSLSHAESIPNSYMVVLKKGVSTTDFLAHQALIQSAITTAASHHASSSSATPSLKHIYSLGDRMQGYAGTFSDDLLAYIRAQPEVDYVERDSVVSVTMLPDDGSKIYNGPSSTDPEWASTFTTTQKETARVATPTPLDDIHVIDKDSVWGLARISHRKALGFGTFKEYLYDRQAGEGVTAYIIDTGINIKHNEFEGRARWGKTLASDGIDSDGNGHGTHCAGTIGSRAYGVAKKADLVAVKVLGSGGSGSMADVTQGVLWAAQNAADLSAKYASEPHSAAAQKHKGFVASMSLGGGRSIALNQAVDSAVESGLHFTVAAGNENSDACNVSPAGAKRPITVGASTVQDERAYFSNKGKCVDVFAPGLGIKSTWNTGPDSTNTISGTSMATPHVAGLVAYLLSIYGTDEFHKIKGASGTGIFANKAAAQPLYVQSTATSFASKFVSALPLPAMVFDYVNGLFGLKGDADAELVRGSSSDDVSSVLAPSALKKAIEALSSPDLLGDIDRDTANLLVFNNVTKPGK</sequence>
<evidence type="ECO:0000313" key="11">
    <source>
        <dbReference type="Proteomes" id="UP001176517"/>
    </source>
</evidence>
<keyword evidence="11" id="KW-1185">Reference proteome</keyword>
<dbReference type="InterPro" id="IPR022398">
    <property type="entry name" value="Peptidase_S8_His-AS"/>
</dbReference>
<dbReference type="Gene3D" id="3.40.50.200">
    <property type="entry name" value="Peptidase S8/S53 domain"/>
    <property type="match status" value="1"/>
</dbReference>
<evidence type="ECO:0000259" key="8">
    <source>
        <dbReference type="Pfam" id="PF00082"/>
    </source>
</evidence>
<dbReference type="InterPro" id="IPR023827">
    <property type="entry name" value="Peptidase_S8_Asp-AS"/>
</dbReference>
<dbReference type="PANTHER" id="PTHR43806">
    <property type="entry name" value="PEPTIDASE S8"/>
    <property type="match status" value="1"/>
</dbReference>
<dbReference type="SUPFAM" id="SSF52743">
    <property type="entry name" value="Subtilisin-like"/>
    <property type="match status" value="1"/>
</dbReference>
<keyword evidence="7" id="KW-0732">Signal</keyword>
<dbReference type="PANTHER" id="PTHR43806:SF11">
    <property type="entry name" value="CEREVISIN-RELATED"/>
    <property type="match status" value="1"/>
</dbReference>
<dbReference type="PROSITE" id="PS51892">
    <property type="entry name" value="SUBTILASE"/>
    <property type="match status" value="1"/>
</dbReference>
<dbReference type="EMBL" id="JAPDMZ010000039">
    <property type="protein sequence ID" value="KAK0554290.1"/>
    <property type="molecule type" value="Genomic_DNA"/>
</dbReference>
<protein>
    <submittedName>
        <fullName evidence="10">Proteinase B</fullName>
        <ecNumber evidence="10">3.4.21.48</ecNumber>
    </submittedName>
</protein>
<reference evidence="10" key="1">
    <citation type="journal article" date="2023" name="PhytoFront">
        <title>Draft Genome Resources of Seven Strains of Tilletia horrida, Causal Agent of Kernel Smut of Rice.</title>
        <authorList>
            <person name="Khanal S."/>
            <person name="Antony Babu S."/>
            <person name="Zhou X.G."/>
        </authorList>
    </citation>
    <scope>NUCLEOTIDE SEQUENCE</scope>
    <source>
        <strain evidence="10">TX6</strain>
    </source>
</reference>
<evidence type="ECO:0000259" key="9">
    <source>
        <dbReference type="Pfam" id="PF05922"/>
    </source>
</evidence>
<dbReference type="CDD" id="cd04077">
    <property type="entry name" value="Peptidases_S8_PCSK9_ProteinaseK_like"/>
    <property type="match status" value="1"/>
</dbReference>
<dbReference type="EC" id="3.4.21.48" evidence="10"/>
<dbReference type="GO" id="GO:0004252">
    <property type="term" value="F:serine-type endopeptidase activity"/>
    <property type="evidence" value="ECO:0007669"/>
    <property type="project" value="UniProtKB-UniRule"/>
</dbReference>
<dbReference type="Gene3D" id="3.30.70.80">
    <property type="entry name" value="Peptidase S8 propeptide/proteinase inhibitor I9"/>
    <property type="match status" value="1"/>
</dbReference>
<dbReference type="AlphaFoldDB" id="A0AAN6GSE4"/>
<evidence type="ECO:0000256" key="1">
    <source>
        <dbReference type="ARBA" id="ARBA00011073"/>
    </source>
</evidence>
<evidence type="ECO:0000256" key="4">
    <source>
        <dbReference type="ARBA" id="ARBA00022825"/>
    </source>
</evidence>
<feature type="domain" description="Inhibitor I9" evidence="9">
    <location>
        <begin position="53"/>
        <end position="136"/>
    </location>
</feature>
<evidence type="ECO:0000256" key="2">
    <source>
        <dbReference type="ARBA" id="ARBA00022670"/>
    </source>
</evidence>
<dbReference type="InterPro" id="IPR000209">
    <property type="entry name" value="Peptidase_S8/S53_dom"/>
</dbReference>
<dbReference type="InterPro" id="IPR034193">
    <property type="entry name" value="PCSK9_ProteinaseK-like"/>
</dbReference>
<feature type="chain" id="PRO_5043016273" evidence="7">
    <location>
        <begin position="21"/>
        <end position="563"/>
    </location>
</feature>
<dbReference type="InterPro" id="IPR037045">
    <property type="entry name" value="S8pro/Inhibitor_I9_sf"/>
</dbReference>
<evidence type="ECO:0000256" key="5">
    <source>
        <dbReference type="PROSITE-ProRule" id="PRU01240"/>
    </source>
</evidence>
<dbReference type="GO" id="GO:0006508">
    <property type="term" value="P:proteolysis"/>
    <property type="evidence" value="ECO:0007669"/>
    <property type="project" value="UniProtKB-KW"/>
</dbReference>
<comment type="caution">
    <text evidence="10">The sequence shown here is derived from an EMBL/GenBank/DDBJ whole genome shotgun (WGS) entry which is preliminary data.</text>
</comment>
<dbReference type="PROSITE" id="PS00136">
    <property type="entry name" value="SUBTILASE_ASP"/>
    <property type="match status" value="1"/>
</dbReference>
<dbReference type="InterPro" id="IPR015500">
    <property type="entry name" value="Peptidase_S8_subtilisin-rel"/>
</dbReference>
<dbReference type="SUPFAM" id="SSF54897">
    <property type="entry name" value="Protease propeptides/inhibitors"/>
    <property type="match status" value="1"/>
</dbReference>
<accession>A0AAN6GSE4</accession>
<dbReference type="GO" id="GO:0005615">
    <property type="term" value="C:extracellular space"/>
    <property type="evidence" value="ECO:0007669"/>
    <property type="project" value="TreeGrafter"/>
</dbReference>
<gene>
    <name evidence="10" type="primary">PRB1</name>
    <name evidence="10" type="ORF">OC846_002173</name>
</gene>
<feature type="active site" description="Charge relay system" evidence="5">
    <location>
        <position position="257"/>
    </location>
</feature>
<dbReference type="InterPro" id="IPR023828">
    <property type="entry name" value="Peptidase_S8_Ser-AS"/>
</dbReference>
<dbReference type="Pfam" id="PF00082">
    <property type="entry name" value="Peptidase_S8"/>
    <property type="match status" value="1"/>
</dbReference>
<evidence type="ECO:0000256" key="7">
    <source>
        <dbReference type="SAM" id="SignalP"/>
    </source>
</evidence>
<dbReference type="Proteomes" id="UP001176517">
    <property type="component" value="Unassembled WGS sequence"/>
</dbReference>
<dbReference type="InterPro" id="IPR010259">
    <property type="entry name" value="S8pro/Inhibitor_I9"/>
</dbReference>
<feature type="signal peptide" evidence="7">
    <location>
        <begin position="1"/>
        <end position="20"/>
    </location>
</feature>
<dbReference type="PRINTS" id="PR00723">
    <property type="entry name" value="SUBTILISIN"/>
</dbReference>
<evidence type="ECO:0000256" key="6">
    <source>
        <dbReference type="RuleBase" id="RU003355"/>
    </source>
</evidence>
<organism evidence="10 11">
    <name type="scientific">Tilletia horrida</name>
    <dbReference type="NCBI Taxonomy" id="155126"/>
    <lineage>
        <taxon>Eukaryota</taxon>
        <taxon>Fungi</taxon>
        <taxon>Dikarya</taxon>
        <taxon>Basidiomycota</taxon>
        <taxon>Ustilaginomycotina</taxon>
        <taxon>Exobasidiomycetes</taxon>
        <taxon>Tilletiales</taxon>
        <taxon>Tilletiaceae</taxon>
        <taxon>Tilletia</taxon>
    </lineage>
</organism>
<dbReference type="PROSITE" id="PS00138">
    <property type="entry name" value="SUBTILASE_SER"/>
    <property type="match status" value="1"/>
</dbReference>
<feature type="domain" description="Peptidase S8/S53" evidence="8">
    <location>
        <begin position="216"/>
        <end position="451"/>
    </location>
</feature>
<feature type="active site" description="Charge relay system" evidence="5">
    <location>
        <position position="225"/>
    </location>
</feature>
<keyword evidence="3 5" id="KW-0378">Hydrolase</keyword>
<feature type="active site" description="Charge relay system" evidence="5">
    <location>
        <position position="427"/>
    </location>
</feature>
<evidence type="ECO:0000313" key="10">
    <source>
        <dbReference type="EMBL" id="KAK0554290.1"/>
    </source>
</evidence>
<dbReference type="PROSITE" id="PS00137">
    <property type="entry name" value="SUBTILASE_HIS"/>
    <property type="match status" value="1"/>
</dbReference>
<keyword evidence="4 5" id="KW-0720">Serine protease</keyword>
<comment type="similarity">
    <text evidence="1 5 6">Belongs to the peptidase S8 family.</text>
</comment>
<dbReference type="InterPro" id="IPR036852">
    <property type="entry name" value="Peptidase_S8/S53_dom_sf"/>
</dbReference>
<name>A0AAN6GSE4_9BASI</name>